<evidence type="ECO:0000256" key="5">
    <source>
        <dbReference type="ARBA" id="ARBA00022741"/>
    </source>
</evidence>
<evidence type="ECO:0000256" key="3">
    <source>
        <dbReference type="ARBA" id="ARBA00022679"/>
    </source>
</evidence>
<gene>
    <name evidence="13" type="primary">accD</name>
    <name evidence="16" type="ORF">EBQ26_12160</name>
</gene>
<evidence type="ECO:0000256" key="14">
    <source>
        <dbReference type="SAM" id="MobiDB-lite"/>
    </source>
</evidence>
<dbReference type="GO" id="GO:0003989">
    <property type="term" value="F:acetyl-CoA carboxylase activity"/>
    <property type="evidence" value="ECO:0007669"/>
    <property type="project" value="InterPro"/>
</dbReference>
<dbReference type="PROSITE" id="PS50980">
    <property type="entry name" value="COA_CT_NTER"/>
    <property type="match status" value="1"/>
</dbReference>
<dbReference type="EC" id="2.1.3.15" evidence="13"/>
<feature type="compositionally biased region" description="Pro residues" evidence="14">
    <location>
        <begin position="342"/>
        <end position="354"/>
    </location>
</feature>
<dbReference type="GO" id="GO:0009329">
    <property type="term" value="C:acetate CoA-transferase complex"/>
    <property type="evidence" value="ECO:0007669"/>
    <property type="project" value="TreeGrafter"/>
</dbReference>
<dbReference type="PANTHER" id="PTHR42995">
    <property type="entry name" value="ACETYL-COENZYME A CARBOXYLASE CARBOXYL TRANSFERASE SUBUNIT BETA, CHLOROPLASTIC"/>
    <property type="match status" value="1"/>
</dbReference>
<evidence type="ECO:0000256" key="2">
    <source>
        <dbReference type="ARBA" id="ARBA00022516"/>
    </source>
</evidence>
<dbReference type="GO" id="GO:0006633">
    <property type="term" value="P:fatty acid biosynthetic process"/>
    <property type="evidence" value="ECO:0007669"/>
    <property type="project" value="UniProtKB-KW"/>
</dbReference>
<protein>
    <recommendedName>
        <fullName evidence="13">Acetyl-coenzyme A carboxylase carboxyl transferase subunit beta</fullName>
        <shortName evidence="13">ACCase subunit beta</shortName>
        <shortName evidence="13">Acetyl-CoA carboxylase carboxyltransferase subunit beta</shortName>
        <ecNumber evidence="13">2.1.3.15</ecNumber>
    </recommendedName>
</protein>
<dbReference type="Pfam" id="PF01039">
    <property type="entry name" value="Carboxyl_trans"/>
    <property type="match status" value="1"/>
</dbReference>
<keyword evidence="8 13" id="KW-0862">Zinc</keyword>
<keyword evidence="3 13" id="KW-0808">Transferase</keyword>
<evidence type="ECO:0000256" key="7">
    <source>
        <dbReference type="ARBA" id="ARBA00022832"/>
    </source>
</evidence>
<evidence type="ECO:0000256" key="6">
    <source>
        <dbReference type="ARBA" id="ARBA00022771"/>
    </source>
</evidence>
<dbReference type="PRINTS" id="PR01070">
    <property type="entry name" value="ACCCTRFRASEB"/>
</dbReference>
<reference evidence="16 17" key="1">
    <citation type="submission" date="2018-10" db="EMBL/GenBank/DDBJ databases">
        <title>Comamonadaceae CDC group NO-1 genome sequencing and assembly.</title>
        <authorList>
            <person name="Bernier A.-M."/>
            <person name="Bernard K."/>
        </authorList>
    </citation>
    <scope>NUCLEOTIDE SEQUENCE [LARGE SCALE GENOMIC DNA]</scope>
    <source>
        <strain evidence="16 17">NML970147</strain>
    </source>
</reference>
<dbReference type="GO" id="GO:0016743">
    <property type="term" value="F:carboxyl- or carbamoyltransferase activity"/>
    <property type="evidence" value="ECO:0007669"/>
    <property type="project" value="UniProtKB-UniRule"/>
</dbReference>
<dbReference type="InterPro" id="IPR000438">
    <property type="entry name" value="Acetyl_CoA_COase_Trfase_b_su"/>
</dbReference>
<evidence type="ECO:0000259" key="15">
    <source>
        <dbReference type="PROSITE" id="PS50980"/>
    </source>
</evidence>
<evidence type="ECO:0000256" key="1">
    <source>
        <dbReference type="ARBA" id="ARBA00004496"/>
    </source>
</evidence>
<dbReference type="InterPro" id="IPR029045">
    <property type="entry name" value="ClpP/crotonase-like_dom_sf"/>
</dbReference>
<dbReference type="Proteomes" id="UP000267521">
    <property type="component" value="Unassembled WGS sequence"/>
</dbReference>
<dbReference type="HAMAP" id="MF_01395">
    <property type="entry name" value="AcetylCoA_CT_beta"/>
    <property type="match status" value="1"/>
</dbReference>
<dbReference type="Gene3D" id="3.90.226.10">
    <property type="entry name" value="2-enoyl-CoA Hydratase, Chain A, domain 1"/>
    <property type="match status" value="1"/>
</dbReference>
<evidence type="ECO:0000256" key="11">
    <source>
        <dbReference type="ARBA" id="ARBA00023160"/>
    </source>
</evidence>
<comment type="catalytic activity">
    <reaction evidence="13">
        <text>N(6)-carboxybiotinyl-L-lysyl-[protein] + acetyl-CoA = N(6)-biotinyl-L-lysyl-[protein] + malonyl-CoA</text>
        <dbReference type="Rhea" id="RHEA:54728"/>
        <dbReference type="Rhea" id="RHEA-COMP:10505"/>
        <dbReference type="Rhea" id="RHEA-COMP:10506"/>
        <dbReference type="ChEBI" id="CHEBI:57288"/>
        <dbReference type="ChEBI" id="CHEBI:57384"/>
        <dbReference type="ChEBI" id="CHEBI:83144"/>
        <dbReference type="ChEBI" id="CHEBI:83145"/>
        <dbReference type="EC" id="2.1.3.15"/>
    </reaction>
</comment>
<proteinExistence type="inferred from homology"/>
<feature type="region of interest" description="Disordered" evidence="14">
    <location>
        <begin position="293"/>
        <end position="354"/>
    </location>
</feature>
<keyword evidence="13" id="KW-0963">Cytoplasm</keyword>
<keyword evidence="2 13" id="KW-0444">Lipid biosynthesis</keyword>
<dbReference type="NCBIfam" id="TIGR00515">
    <property type="entry name" value="accD"/>
    <property type="match status" value="1"/>
</dbReference>
<feature type="zinc finger region" description="C4-type" evidence="13">
    <location>
        <begin position="32"/>
        <end position="54"/>
    </location>
</feature>
<evidence type="ECO:0000313" key="17">
    <source>
        <dbReference type="Proteomes" id="UP000267521"/>
    </source>
</evidence>
<keyword evidence="6 13" id="KW-0863">Zinc-finger</keyword>
<dbReference type="PANTHER" id="PTHR42995:SF5">
    <property type="entry name" value="ACETYL-COENZYME A CARBOXYLASE CARBOXYL TRANSFERASE SUBUNIT BETA, CHLOROPLASTIC"/>
    <property type="match status" value="1"/>
</dbReference>
<evidence type="ECO:0000256" key="10">
    <source>
        <dbReference type="ARBA" id="ARBA00023098"/>
    </source>
</evidence>
<comment type="similarity">
    <text evidence="13">Belongs to the AccD/PCCB family.</text>
</comment>
<comment type="pathway">
    <text evidence="13">Lipid metabolism; malonyl-CoA biosynthesis; malonyl-CoA from acetyl-CoA: step 1/1.</text>
</comment>
<feature type="compositionally biased region" description="Low complexity" evidence="14">
    <location>
        <begin position="293"/>
        <end position="341"/>
    </location>
</feature>
<keyword evidence="11 13" id="KW-0275">Fatty acid biosynthesis</keyword>
<dbReference type="GO" id="GO:2001295">
    <property type="term" value="P:malonyl-CoA biosynthetic process"/>
    <property type="evidence" value="ECO:0007669"/>
    <property type="project" value="UniProtKB-UniRule"/>
</dbReference>
<evidence type="ECO:0000256" key="8">
    <source>
        <dbReference type="ARBA" id="ARBA00022833"/>
    </source>
</evidence>
<dbReference type="InterPro" id="IPR011762">
    <property type="entry name" value="COA_CT_N"/>
</dbReference>
<dbReference type="SUPFAM" id="SSF52096">
    <property type="entry name" value="ClpP/crotonase"/>
    <property type="match status" value="1"/>
</dbReference>
<evidence type="ECO:0000256" key="9">
    <source>
        <dbReference type="ARBA" id="ARBA00022840"/>
    </source>
</evidence>
<comment type="function">
    <text evidence="12 13">Component of the acetyl coenzyme A carboxylase (ACC) complex. Biotin carboxylase (BC) catalyzes the carboxylation of biotin on its carrier protein (BCCP) and then the CO(2) group is transferred by the transcarboxylase to acetyl-CoA to form malonyl-CoA.</text>
</comment>
<evidence type="ECO:0000256" key="13">
    <source>
        <dbReference type="HAMAP-Rule" id="MF_01395"/>
    </source>
</evidence>
<evidence type="ECO:0000313" key="16">
    <source>
        <dbReference type="EMBL" id="RMW94779.1"/>
    </source>
</evidence>
<keyword evidence="7 13" id="KW-0276">Fatty acid metabolism</keyword>
<feature type="domain" description="CoA carboxyltransferase N-terminal" evidence="15">
    <location>
        <begin position="28"/>
        <end position="297"/>
    </location>
</feature>
<evidence type="ECO:0000256" key="12">
    <source>
        <dbReference type="ARBA" id="ARBA00025280"/>
    </source>
</evidence>
<dbReference type="AlphaFoldDB" id="A0A3M6PUF8"/>
<dbReference type="InterPro" id="IPR041010">
    <property type="entry name" value="Znf-ACC"/>
</dbReference>
<sequence>MSWLDKIIPSRLIRSAENTARHQIPEGLWSKCPECETVLYRADLEKNLNVCPHCNAHQRIGARARLAAFLDEAGRYEIGQEVTPTDALKFKDSRKYPERLKEAGKSTGETDALIAMGGTLHGLPVVVACFEFDFMGGSMGSVVGERFVRAVQAALQKKVPFICFTATGGARMQEGLLSLMQMAKTNAVLAQFAQQRLPFVSVLTDPTMGGVSASFAFMGDLVIAEPKALIGFAGPRVIESTVRVTLPEGFQRAEFLLSKGAVDMIVDRRQLREVIARNLAILTHQASIGQAESPATPVAEAAPAVPDAASNATSTAEAAPEEVIAAASATAITGEAAAPAQPAQPPQSSSPPQP</sequence>
<feature type="binding site" evidence="13">
    <location>
        <position position="32"/>
    </location>
    <ligand>
        <name>Zn(2+)</name>
        <dbReference type="ChEBI" id="CHEBI:29105"/>
    </ligand>
</feature>
<keyword evidence="5 13" id="KW-0547">Nucleotide-binding</keyword>
<name>A0A3M6PUF8_9BURK</name>
<dbReference type="EMBL" id="RDQM01000022">
    <property type="protein sequence ID" value="RMW94779.1"/>
    <property type="molecule type" value="Genomic_DNA"/>
</dbReference>
<feature type="binding site" evidence="13">
    <location>
        <position position="35"/>
    </location>
    <ligand>
        <name>Zn(2+)</name>
        <dbReference type="ChEBI" id="CHEBI:29105"/>
    </ligand>
</feature>
<comment type="subunit">
    <text evidence="13">Acetyl-CoA carboxylase is a heterohexamer composed of biotin carboxyl carrier protein (AccB), biotin carboxylase (AccC) and two subunits each of ACCase subunit alpha (AccA) and ACCase subunit beta (AccD).</text>
</comment>
<comment type="cofactor">
    <cofactor evidence="13">
        <name>Zn(2+)</name>
        <dbReference type="ChEBI" id="CHEBI:29105"/>
    </cofactor>
    <text evidence="13">Binds 1 zinc ion per subunit.</text>
</comment>
<dbReference type="GO" id="GO:0008270">
    <property type="term" value="F:zinc ion binding"/>
    <property type="evidence" value="ECO:0007669"/>
    <property type="project" value="UniProtKB-UniRule"/>
</dbReference>
<comment type="subcellular location">
    <subcellularLocation>
        <location evidence="1 13">Cytoplasm</location>
    </subcellularLocation>
</comment>
<keyword evidence="4 13" id="KW-0479">Metal-binding</keyword>
<feature type="binding site" evidence="13">
    <location>
        <position position="51"/>
    </location>
    <ligand>
        <name>Zn(2+)</name>
        <dbReference type="ChEBI" id="CHEBI:29105"/>
    </ligand>
</feature>
<evidence type="ECO:0000256" key="4">
    <source>
        <dbReference type="ARBA" id="ARBA00022723"/>
    </source>
</evidence>
<dbReference type="InterPro" id="IPR034733">
    <property type="entry name" value="AcCoA_carboxyl_beta"/>
</dbReference>
<dbReference type="GO" id="GO:0005524">
    <property type="term" value="F:ATP binding"/>
    <property type="evidence" value="ECO:0007669"/>
    <property type="project" value="UniProtKB-KW"/>
</dbReference>
<comment type="caution">
    <text evidence="16">The sequence shown here is derived from an EMBL/GenBank/DDBJ whole genome shotgun (WGS) entry which is preliminary data.</text>
</comment>
<keyword evidence="9 13" id="KW-0067">ATP-binding</keyword>
<keyword evidence="16" id="KW-0436">Ligase</keyword>
<dbReference type="Pfam" id="PF17848">
    <property type="entry name" value="Zn_ribbon_ACC"/>
    <property type="match status" value="1"/>
</dbReference>
<feature type="binding site" evidence="13">
    <location>
        <position position="54"/>
    </location>
    <ligand>
        <name>Zn(2+)</name>
        <dbReference type="ChEBI" id="CHEBI:29105"/>
    </ligand>
</feature>
<dbReference type="UniPathway" id="UPA00655">
    <property type="reaction ID" value="UER00711"/>
</dbReference>
<keyword evidence="10 13" id="KW-0443">Lipid metabolism</keyword>
<accession>A0A3M6PUF8</accession>
<organism evidence="16 17">
    <name type="scientific">Allofranklinella schreckenbergeri</name>
    <dbReference type="NCBI Taxonomy" id="1076744"/>
    <lineage>
        <taxon>Bacteria</taxon>
        <taxon>Pseudomonadati</taxon>
        <taxon>Pseudomonadota</taxon>
        <taxon>Betaproteobacteria</taxon>
        <taxon>Burkholderiales</taxon>
        <taxon>Comamonadaceae</taxon>
        <taxon>Allofranklinella</taxon>
    </lineage>
</organism>